<organism evidence="1 2">
    <name type="scientific">Patiriisocius hiemis</name>
    <dbReference type="NCBI Taxonomy" id="3075604"/>
    <lineage>
        <taxon>Bacteria</taxon>
        <taxon>Pseudomonadati</taxon>
        <taxon>Bacteroidota</taxon>
        <taxon>Flavobacteriia</taxon>
        <taxon>Flavobacteriales</taxon>
        <taxon>Flavobacteriaceae</taxon>
        <taxon>Patiriisocius</taxon>
    </lineage>
</organism>
<proteinExistence type="predicted"/>
<evidence type="ECO:0000313" key="1">
    <source>
        <dbReference type="EMBL" id="MDT0555463.1"/>
    </source>
</evidence>
<comment type="caution">
    <text evidence="1">The sequence shown here is derived from an EMBL/GenBank/DDBJ whole genome shotgun (WGS) entry which is preliminary data.</text>
</comment>
<evidence type="ECO:0008006" key="3">
    <source>
        <dbReference type="Google" id="ProtNLM"/>
    </source>
</evidence>
<dbReference type="RefSeq" id="WP_311332413.1">
    <property type="nucleotide sequence ID" value="NZ_JAVRHZ010000002.1"/>
</dbReference>
<accession>A0ABU2YEI9</accession>
<evidence type="ECO:0000313" key="2">
    <source>
        <dbReference type="Proteomes" id="UP001254488"/>
    </source>
</evidence>
<dbReference type="Proteomes" id="UP001254488">
    <property type="component" value="Unassembled WGS sequence"/>
</dbReference>
<reference evidence="1 2" key="1">
    <citation type="submission" date="2023-09" db="EMBL/GenBank/DDBJ databases">
        <authorList>
            <person name="Rey-Velasco X."/>
        </authorList>
    </citation>
    <scope>NUCLEOTIDE SEQUENCE [LARGE SCALE GENOMIC DNA]</scope>
    <source>
        <strain evidence="1 2">W242</strain>
    </source>
</reference>
<sequence>MNKRVLVLLLTFLSFKALSQKKLQKEFDAAPFTSVVINGHEASLIKVISEKRETIKINLNIEGEYHESVLLEVFQQNEALLVAPAFTPFFERHNDKLAAHKVLSVTLEIKVPKDLFVSITSKNAFIEGMGTFGFFYAETDGGAITLDSFIGDGDIKTSTGNISVKASKIDVSGAATSQNGIVKNELLNGNRFVIYATSLSGDIELLETK</sequence>
<protein>
    <recommendedName>
        <fullName evidence="3">Adhesin domain-containing protein</fullName>
    </recommendedName>
</protein>
<dbReference type="EMBL" id="JAVRHZ010000002">
    <property type="protein sequence ID" value="MDT0555463.1"/>
    <property type="molecule type" value="Genomic_DNA"/>
</dbReference>
<keyword evidence="2" id="KW-1185">Reference proteome</keyword>
<name>A0ABU2YEI9_9FLAO</name>
<gene>
    <name evidence="1" type="ORF">RM538_05570</name>
</gene>